<evidence type="ECO:0000313" key="1">
    <source>
        <dbReference type="EMBL" id="KAL5104109.1"/>
    </source>
</evidence>
<name>A0ABR4Q3K4_9CEST</name>
<gene>
    <name evidence="1" type="ORF">TcWFU_006114</name>
</gene>
<organism evidence="1 2">
    <name type="scientific">Taenia crassiceps</name>
    <dbReference type="NCBI Taxonomy" id="6207"/>
    <lineage>
        <taxon>Eukaryota</taxon>
        <taxon>Metazoa</taxon>
        <taxon>Spiralia</taxon>
        <taxon>Lophotrochozoa</taxon>
        <taxon>Platyhelminthes</taxon>
        <taxon>Cestoda</taxon>
        <taxon>Eucestoda</taxon>
        <taxon>Cyclophyllidea</taxon>
        <taxon>Taeniidae</taxon>
        <taxon>Taenia</taxon>
    </lineage>
</organism>
<comment type="caution">
    <text evidence="1">The sequence shown here is derived from an EMBL/GenBank/DDBJ whole genome shotgun (WGS) entry which is preliminary data.</text>
</comment>
<reference evidence="1 2" key="1">
    <citation type="journal article" date="2022" name="Front. Cell. Infect. Microbiol.">
        <title>The Genomes of Two Strains of Taenia crassiceps the Animal Model for the Study of Human Cysticercosis.</title>
        <authorList>
            <person name="Bobes R.J."/>
            <person name="Estrada K."/>
            <person name="Rios-Valencia D.G."/>
            <person name="Calderon-Gallegos A."/>
            <person name="de la Torre P."/>
            <person name="Carrero J.C."/>
            <person name="Sanchez-Flores A."/>
            <person name="Laclette J.P."/>
        </authorList>
    </citation>
    <scope>NUCLEOTIDE SEQUENCE [LARGE SCALE GENOMIC DNA]</scope>
    <source>
        <strain evidence="1">WFUcys</strain>
    </source>
</reference>
<evidence type="ECO:0000313" key="2">
    <source>
        <dbReference type="Proteomes" id="UP001651158"/>
    </source>
</evidence>
<protein>
    <submittedName>
        <fullName evidence="1">Uncharacterized protein</fullName>
    </submittedName>
</protein>
<proteinExistence type="predicted"/>
<dbReference type="Proteomes" id="UP001651158">
    <property type="component" value="Unassembled WGS sequence"/>
</dbReference>
<accession>A0ABR4Q3K4</accession>
<sequence>MSANGNVVLSAQQIMLIASGLMGAVKSKILCNLTMPEALTILGLDLAAPFGHIQALLRTRLCHATEHYWVHCNYDAQNALQTDLNGKEVKTNSARSSSTFTRSLFYCVAMQCF</sequence>
<dbReference type="EMBL" id="JAKROA010000014">
    <property type="protein sequence ID" value="KAL5104109.1"/>
    <property type="molecule type" value="Genomic_DNA"/>
</dbReference>
<keyword evidence="2" id="KW-1185">Reference proteome</keyword>